<dbReference type="EMBL" id="JAMFMB010000015">
    <property type="protein sequence ID" value="MCL6284457.1"/>
    <property type="molecule type" value="Genomic_DNA"/>
</dbReference>
<name>A0ABT0Q4C8_9RHOB</name>
<dbReference type="Proteomes" id="UP001203880">
    <property type="component" value="Unassembled WGS sequence"/>
</dbReference>
<feature type="signal peptide" evidence="1">
    <location>
        <begin position="1"/>
        <end position="29"/>
    </location>
</feature>
<organism evidence="2 3">
    <name type="scientific">Ruegeria spongiae</name>
    <dbReference type="NCBI Taxonomy" id="2942209"/>
    <lineage>
        <taxon>Bacteria</taxon>
        <taxon>Pseudomonadati</taxon>
        <taxon>Pseudomonadota</taxon>
        <taxon>Alphaproteobacteria</taxon>
        <taxon>Rhodobacterales</taxon>
        <taxon>Roseobacteraceae</taxon>
        <taxon>Ruegeria</taxon>
    </lineage>
</organism>
<comment type="caution">
    <text evidence="2">The sequence shown here is derived from an EMBL/GenBank/DDBJ whole genome shotgun (WGS) entry which is preliminary data.</text>
</comment>
<sequence length="470" mass="51452">MTGKIWCTACVFLKGSLYTLCLFPMLAFAQGETKTVTLDEGTALAVVALRSGQPRLALQLTNALIEARPKDPALFYLKATAHAGLQEHRQGRKAAARSYRLSNDTREKFQAAQLASRMALGARQYTLSQVWLRRTAIHAPDDESERLIARDYRVLRQLNPWAFRLRGELSPSDNVNGGADTALQIIDGVPVVGQLSGGAQALSGLIASVDLAVSYRLRQTQDSRTTLGSRIYVQRVKLSSSSEDKAPDFDESELDSTFAELSFRHLFAVGKPERGGSASVGAAAGASYWGGERAYNFARISGDRTWRLNNGVKLRFGGLGETRFAERFGTNDANILGLGGYLTKPLKNGDTLSLDMALRDTKARWDNGTFYSASVRIAYGFGKPVGPVLIDTGLVLGYSHYPRFLSAGFIEVPGGRTDKSIYGDVSFFFHRYDYAGFAPVLRLRTGKRSSNDSRYDISETSLSLGIESTF</sequence>
<dbReference type="RefSeq" id="WP_249710492.1">
    <property type="nucleotide sequence ID" value="NZ_JAMFMB010000015.1"/>
</dbReference>
<feature type="chain" id="PRO_5045680625" description="DUF560 domain-containing protein" evidence="1">
    <location>
        <begin position="30"/>
        <end position="470"/>
    </location>
</feature>
<evidence type="ECO:0008006" key="4">
    <source>
        <dbReference type="Google" id="ProtNLM"/>
    </source>
</evidence>
<proteinExistence type="predicted"/>
<protein>
    <recommendedName>
        <fullName evidence="4">DUF560 domain-containing protein</fullName>
    </recommendedName>
</protein>
<evidence type="ECO:0000256" key="1">
    <source>
        <dbReference type="SAM" id="SignalP"/>
    </source>
</evidence>
<evidence type="ECO:0000313" key="3">
    <source>
        <dbReference type="Proteomes" id="UP001203880"/>
    </source>
</evidence>
<gene>
    <name evidence="2" type="ORF">M3P21_13060</name>
</gene>
<evidence type="ECO:0000313" key="2">
    <source>
        <dbReference type="EMBL" id="MCL6284457.1"/>
    </source>
</evidence>
<keyword evidence="1" id="KW-0732">Signal</keyword>
<reference evidence="2" key="1">
    <citation type="submission" date="2022-05" db="EMBL/GenBank/DDBJ databases">
        <authorList>
            <person name="Park J.-S."/>
        </authorList>
    </citation>
    <scope>NUCLEOTIDE SEQUENCE</scope>
    <source>
        <strain evidence="2">2012CJ41-6</strain>
    </source>
</reference>
<accession>A0ABT0Q4C8</accession>
<keyword evidence="3" id="KW-1185">Reference proteome</keyword>